<accession>A0A6C0JQ03</accession>
<name>A0A6C0JQ03_9ZZZZ</name>
<evidence type="ECO:0000313" key="1">
    <source>
        <dbReference type="EMBL" id="QHU07832.1"/>
    </source>
</evidence>
<protein>
    <submittedName>
        <fullName evidence="1">Uncharacterized protein</fullName>
    </submittedName>
</protein>
<sequence length="97" mass="12071">MKLFIENKFPDVDLWNKFKPDDLMYIIDQKNNFFNGTKLNVEEKLFIEKFDKQLTIIYENFVQKIPHRFLKFFNIDYEIFCKFIYKQSKNIETRRRG</sequence>
<dbReference type="EMBL" id="MN740688">
    <property type="protein sequence ID" value="QHU07832.1"/>
    <property type="molecule type" value="Genomic_DNA"/>
</dbReference>
<organism evidence="1">
    <name type="scientific">viral metagenome</name>
    <dbReference type="NCBI Taxonomy" id="1070528"/>
    <lineage>
        <taxon>unclassified sequences</taxon>
        <taxon>metagenomes</taxon>
        <taxon>organismal metagenomes</taxon>
    </lineage>
</organism>
<proteinExistence type="predicted"/>
<dbReference type="AlphaFoldDB" id="A0A6C0JQ03"/>
<reference evidence="1" key="1">
    <citation type="journal article" date="2020" name="Nature">
        <title>Giant virus diversity and host interactions through global metagenomics.</title>
        <authorList>
            <person name="Schulz F."/>
            <person name="Roux S."/>
            <person name="Paez-Espino D."/>
            <person name="Jungbluth S."/>
            <person name="Walsh D.A."/>
            <person name="Denef V.J."/>
            <person name="McMahon K.D."/>
            <person name="Konstantinidis K.T."/>
            <person name="Eloe-Fadrosh E.A."/>
            <person name="Kyrpides N.C."/>
            <person name="Woyke T."/>
        </authorList>
    </citation>
    <scope>NUCLEOTIDE SEQUENCE</scope>
    <source>
        <strain evidence="1">GVMAG-S-1041349-163</strain>
    </source>
</reference>